<evidence type="ECO:0000313" key="1">
    <source>
        <dbReference type="EMBL" id="KAJ5151543.1"/>
    </source>
</evidence>
<organism evidence="1 2">
    <name type="scientific">Penicillium capsulatum</name>
    <dbReference type="NCBI Taxonomy" id="69766"/>
    <lineage>
        <taxon>Eukaryota</taxon>
        <taxon>Fungi</taxon>
        <taxon>Dikarya</taxon>
        <taxon>Ascomycota</taxon>
        <taxon>Pezizomycotina</taxon>
        <taxon>Eurotiomycetes</taxon>
        <taxon>Eurotiomycetidae</taxon>
        <taxon>Eurotiales</taxon>
        <taxon>Aspergillaceae</taxon>
        <taxon>Penicillium</taxon>
    </lineage>
</organism>
<dbReference type="SUPFAM" id="SSF56059">
    <property type="entry name" value="Glutathione synthetase ATP-binding domain-like"/>
    <property type="match status" value="1"/>
</dbReference>
<evidence type="ECO:0000313" key="2">
    <source>
        <dbReference type="Proteomes" id="UP001146351"/>
    </source>
</evidence>
<gene>
    <name evidence="1" type="ORF">N7492_009838</name>
</gene>
<comment type="caution">
    <text evidence="1">The sequence shown here is derived from an EMBL/GenBank/DDBJ whole genome shotgun (WGS) entry which is preliminary data.</text>
</comment>
<dbReference type="EMBL" id="JAPQKO010000008">
    <property type="protein sequence ID" value="KAJ5151543.1"/>
    <property type="molecule type" value="Genomic_DNA"/>
</dbReference>
<dbReference type="Proteomes" id="UP001146351">
    <property type="component" value="Unassembled WGS sequence"/>
</dbReference>
<keyword evidence="2" id="KW-1185">Reference proteome</keyword>
<accession>A0A9W9HMP6</accession>
<dbReference type="AlphaFoldDB" id="A0A9W9HMP6"/>
<name>A0A9W9HMP6_9EURO</name>
<sequence length="493" mass="55200">MYQISLRATKNVVDPISSIDAAHDDRLVERDAYDAAIMRFISDMELSSMYAEKISPHPILMPRSYIESLEEFQRLLFVAISNILDRWWEDSDADFPGRMPLESHEDRVLKWVHERSKQSLMPHYNERPLHWRPDLLLPAGADSNPSLPFQICEINARSPFNSMIKSICMFHAAAASEIELPDGLAPASTAGKMVDSLVSLFNPELPLHVIWHEAIADPIDAFSSFYKNRTGKLLRVIRATDLRLAPDSSSPTGQILCCVASAGSAGNLDGQGIASQTSETLERIYQVGLQLSHRDYGDISSEVLQQLAVDGICDLRNIFLVSDKRMLGIIRQELDALVHKHHVFTADQAEILRQGIVHTILPGSEDIRHLLRQIREGSVSKDRYLLKHARGHRGIGILLGKDLEQKEFEALLEELADPLLPADRRYVVQPFIEQALFGLRLGDDGEPQQCRMTGTYHAIGGYFTGLGVWRADSERICSRFHGASSIPAVVPLT</sequence>
<dbReference type="OrthoDB" id="2117718at2759"/>
<protein>
    <submittedName>
        <fullName evidence="1">Uncharacterized protein</fullName>
    </submittedName>
</protein>
<proteinExistence type="predicted"/>
<reference evidence="1" key="2">
    <citation type="journal article" date="2023" name="IMA Fungus">
        <title>Comparative genomic study of the Penicillium genus elucidates a diverse pangenome and 15 lateral gene transfer events.</title>
        <authorList>
            <person name="Petersen C."/>
            <person name="Sorensen T."/>
            <person name="Nielsen M.R."/>
            <person name="Sondergaard T.E."/>
            <person name="Sorensen J.L."/>
            <person name="Fitzpatrick D.A."/>
            <person name="Frisvad J.C."/>
            <person name="Nielsen K.L."/>
        </authorList>
    </citation>
    <scope>NUCLEOTIDE SEQUENCE</scope>
    <source>
        <strain evidence="1">IBT 21917</strain>
    </source>
</reference>
<reference evidence="1" key="1">
    <citation type="submission" date="2022-11" db="EMBL/GenBank/DDBJ databases">
        <authorList>
            <person name="Petersen C."/>
        </authorList>
    </citation>
    <scope>NUCLEOTIDE SEQUENCE</scope>
    <source>
        <strain evidence="1">IBT 21917</strain>
    </source>
</reference>